<reference evidence="3 4" key="1">
    <citation type="submission" date="2016-10" db="EMBL/GenBank/DDBJ databases">
        <authorList>
            <person name="de Groot N.N."/>
        </authorList>
    </citation>
    <scope>NUCLEOTIDE SEQUENCE [LARGE SCALE GENOMIC DNA]</scope>
    <source>
        <strain evidence="3 4">LMG 18387</strain>
    </source>
</reference>
<dbReference type="GO" id="GO:0016491">
    <property type="term" value="F:oxidoreductase activity"/>
    <property type="evidence" value="ECO:0007669"/>
    <property type="project" value="UniProtKB-KW"/>
</dbReference>
<dbReference type="Gene3D" id="3.50.50.60">
    <property type="entry name" value="FAD/NAD(P)-binding domain"/>
    <property type="match status" value="1"/>
</dbReference>
<dbReference type="InterPro" id="IPR006076">
    <property type="entry name" value="FAD-dep_OxRdtase"/>
</dbReference>
<dbReference type="RefSeq" id="WP_084308250.1">
    <property type="nucleotide sequence ID" value="NZ_FNDG01000023.1"/>
</dbReference>
<evidence type="ECO:0000313" key="4">
    <source>
        <dbReference type="Proteomes" id="UP000198606"/>
    </source>
</evidence>
<sequence>MKDKARAAQRSPSYYSASIEQDSDYPGVQGEVRVDVAIIGGGFTGVATAVELAERGFKVAVVEANRIGWGASGRNGGQVTGSLSGDAAMAKQMRKRLGGEVDDFIWNLRWRGHAIIEQRVRRYGIACDLKHGHLHAAMKAAHLDELRASHDEALRRGMDADVTLLDAGGVRAHLASDLYLGALKNTRNLHLHPLNLCLGEARAAHSLGALIFEHSPVLEIVHGSTPTLVTAEGRVVANQVLLAGDVYHKLEPGKLKGMIFPAMGGIVTTAPLGELAAQINPQDLAVYDCRFVLDYYRLTADGRLLFGGGANYSGRDSRDIAAELRPGIERTFPSLEGVPIEFQWSCAMGIVMNRIPQLGKLSPNVWYCQGYSGHGIATSHVMGEIMAEAMSGELARFETFAGCSHVKVPMGDVFGNPMLALGMWYYQLLEKLR</sequence>
<keyword evidence="1" id="KW-0560">Oxidoreductase</keyword>
<dbReference type="STRING" id="29435.SAMN05216588_12366"/>
<dbReference type="AlphaFoldDB" id="A0A1G8N1M9"/>
<dbReference type="Pfam" id="PF01266">
    <property type="entry name" value="DAO"/>
    <property type="match status" value="1"/>
</dbReference>
<dbReference type="Proteomes" id="UP000198606">
    <property type="component" value="Unassembled WGS sequence"/>
</dbReference>
<dbReference type="PANTHER" id="PTHR13847:SF249">
    <property type="entry name" value="OXIDOREDUCTASE-RELATED"/>
    <property type="match status" value="1"/>
</dbReference>
<evidence type="ECO:0000259" key="2">
    <source>
        <dbReference type="Pfam" id="PF01266"/>
    </source>
</evidence>
<protein>
    <submittedName>
        <fullName evidence="3">Glycine/D-amino acid oxidase</fullName>
    </submittedName>
</protein>
<dbReference type="SUPFAM" id="SSF51905">
    <property type="entry name" value="FAD/NAD(P)-binding domain"/>
    <property type="match status" value="1"/>
</dbReference>
<name>A0A1G8N1M9_9GAMM</name>
<dbReference type="PANTHER" id="PTHR13847">
    <property type="entry name" value="SARCOSINE DEHYDROGENASE-RELATED"/>
    <property type="match status" value="1"/>
</dbReference>
<organism evidence="3 4">
    <name type="scientific">Phytopseudomonas flavescens</name>
    <dbReference type="NCBI Taxonomy" id="29435"/>
    <lineage>
        <taxon>Bacteria</taxon>
        <taxon>Pseudomonadati</taxon>
        <taxon>Pseudomonadota</taxon>
        <taxon>Gammaproteobacteria</taxon>
        <taxon>Pseudomonadales</taxon>
        <taxon>Pseudomonadaceae</taxon>
        <taxon>Phytopseudomonas</taxon>
    </lineage>
</organism>
<gene>
    <name evidence="3" type="ORF">SAMN05216588_12366</name>
</gene>
<dbReference type="EMBL" id="FNDG01000023">
    <property type="protein sequence ID" value="SDI74098.1"/>
    <property type="molecule type" value="Genomic_DNA"/>
</dbReference>
<accession>A0A1G8N1M9</accession>
<dbReference type="GO" id="GO:0005737">
    <property type="term" value="C:cytoplasm"/>
    <property type="evidence" value="ECO:0007669"/>
    <property type="project" value="TreeGrafter"/>
</dbReference>
<dbReference type="InterPro" id="IPR036188">
    <property type="entry name" value="FAD/NAD-bd_sf"/>
</dbReference>
<proteinExistence type="predicted"/>
<feature type="domain" description="FAD dependent oxidoreductase" evidence="2">
    <location>
        <begin position="35"/>
        <end position="388"/>
    </location>
</feature>
<dbReference type="Gene3D" id="3.30.9.10">
    <property type="entry name" value="D-Amino Acid Oxidase, subunit A, domain 2"/>
    <property type="match status" value="1"/>
</dbReference>
<evidence type="ECO:0000256" key="1">
    <source>
        <dbReference type="ARBA" id="ARBA00023002"/>
    </source>
</evidence>
<evidence type="ECO:0000313" key="3">
    <source>
        <dbReference type="EMBL" id="SDI74098.1"/>
    </source>
</evidence>